<dbReference type="SMART" id="SM00972">
    <property type="entry name" value="SCPU"/>
    <property type="match status" value="2"/>
</dbReference>
<evidence type="ECO:0000313" key="4">
    <source>
        <dbReference type="Proteomes" id="UP000324285"/>
    </source>
</evidence>
<reference evidence="3" key="1">
    <citation type="submission" date="2021-02" db="EMBL/GenBank/DDBJ databases">
        <title>Strain Y2R2, a novel species of the genus Halomonas.</title>
        <authorList>
            <person name="Huang H."/>
        </authorList>
    </citation>
    <scope>NUCLEOTIDE SEQUENCE</scope>
    <source>
        <strain evidence="3">Y2R2</strain>
    </source>
</reference>
<keyword evidence="1" id="KW-0732">Signal</keyword>
<evidence type="ECO:0000313" key="3">
    <source>
        <dbReference type="EMBL" id="QEM83951.2"/>
    </source>
</evidence>
<dbReference type="RefSeq" id="WP_205423465.1">
    <property type="nucleotide sequence ID" value="NZ_CP038437.2"/>
</dbReference>
<dbReference type="KEGG" id="hbh:E4T21_06180"/>
<gene>
    <name evidence="3" type="ORF">E4T21_06180</name>
</gene>
<dbReference type="InterPro" id="IPR007893">
    <property type="entry name" value="Spore_coat_U/FanG"/>
</dbReference>
<proteinExistence type="predicted"/>
<dbReference type="PANTHER" id="PTHR37089">
    <property type="entry name" value="PROTEIN U-RELATED"/>
    <property type="match status" value="1"/>
</dbReference>
<accession>A0A856QVJ2</accession>
<evidence type="ECO:0000259" key="2">
    <source>
        <dbReference type="Pfam" id="PF05229"/>
    </source>
</evidence>
<evidence type="ECO:0000256" key="1">
    <source>
        <dbReference type="SAM" id="SignalP"/>
    </source>
</evidence>
<dbReference type="PANTHER" id="PTHR37089:SF4">
    <property type="entry name" value="EXPORTED PROTEIN"/>
    <property type="match status" value="1"/>
</dbReference>
<feature type="chain" id="PRO_5032637250" evidence="1">
    <location>
        <begin position="22"/>
        <end position="317"/>
    </location>
</feature>
<dbReference type="InterPro" id="IPR053167">
    <property type="entry name" value="Spore_coat_component"/>
</dbReference>
<feature type="signal peptide" evidence="1">
    <location>
        <begin position="1"/>
        <end position="21"/>
    </location>
</feature>
<feature type="domain" description="Spore coat protein U/FanG" evidence="2">
    <location>
        <begin position="17"/>
        <end position="156"/>
    </location>
</feature>
<protein>
    <submittedName>
        <fullName evidence="3">Spore coat U domain-containing protein</fullName>
    </submittedName>
</protein>
<name>A0A856QVJ2_9GAMM</name>
<keyword evidence="4" id="KW-1185">Reference proteome</keyword>
<dbReference type="Proteomes" id="UP000324285">
    <property type="component" value="Chromosome"/>
</dbReference>
<dbReference type="Pfam" id="PF05229">
    <property type="entry name" value="SCPU"/>
    <property type="match status" value="2"/>
</dbReference>
<sequence>MLRPAIIPLLFILLLPMSAAAQVLNNCSFSVTNVNFGNVDTLTGGDADTTGDVDITCSSTLGATFRICLNLNAGTGGSTSGVRHMLGPGNARLDYSFFQDAARATPWGSRTQSALGTPVFLQLSVPALGSVSTTRTIYARVAGNQQGVAPGVYTSTFPGAHVELNWRTTSSASCGGLTQNPTNSNFTVQANVTPNCNVTAQDINFGNHGVLDAAVDATGAIAVNCTSGTTYNVGLNNGLNGDGPTQRRMMLGGQAITYGLYQDAARSQPWGNTIGSNTASGTGADATQNLTVYGRVPSQSTPPPGTYTDTVVVTVTY</sequence>
<organism evidence="3 4">
    <name type="scientific">Halomonas binhaiensis</name>
    <dbReference type="NCBI Taxonomy" id="2562282"/>
    <lineage>
        <taxon>Bacteria</taxon>
        <taxon>Pseudomonadati</taxon>
        <taxon>Pseudomonadota</taxon>
        <taxon>Gammaproteobacteria</taxon>
        <taxon>Oceanospirillales</taxon>
        <taxon>Halomonadaceae</taxon>
        <taxon>Halomonas</taxon>
    </lineage>
</organism>
<feature type="domain" description="Spore coat protein U/FanG" evidence="2">
    <location>
        <begin position="183"/>
        <end position="314"/>
    </location>
</feature>
<dbReference type="EMBL" id="CP038437">
    <property type="protein sequence ID" value="QEM83951.2"/>
    <property type="molecule type" value="Genomic_DNA"/>
</dbReference>
<dbReference type="AlphaFoldDB" id="A0A856QVJ2"/>